<dbReference type="GO" id="GO:0004523">
    <property type="term" value="F:RNA-DNA hybrid ribonuclease activity"/>
    <property type="evidence" value="ECO:0007669"/>
    <property type="project" value="InterPro"/>
</dbReference>
<evidence type="ECO:0000259" key="1">
    <source>
        <dbReference type="PROSITE" id="PS50879"/>
    </source>
</evidence>
<dbReference type="GO" id="GO:0003676">
    <property type="term" value="F:nucleic acid binding"/>
    <property type="evidence" value="ECO:0007669"/>
    <property type="project" value="InterPro"/>
</dbReference>
<dbReference type="InterPro" id="IPR012337">
    <property type="entry name" value="RNaseH-like_sf"/>
</dbReference>
<dbReference type="Gene3D" id="3.30.420.10">
    <property type="entry name" value="Ribonuclease H-like superfamily/Ribonuclease H"/>
    <property type="match status" value="1"/>
</dbReference>
<dbReference type="SUPFAM" id="SSF53098">
    <property type="entry name" value="Ribonuclease H-like"/>
    <property type="match status" value="1"/>
</dbReference>
<dbReference type="RefSeq" id="WP_055272528.1">
    <property type="nucleotide sequence ID" value="NZ_CZAJ01000002.1"/>
</dbReference>
<name>A0A174GYY1_9FIRM</name>
<feature type="domain" description="RNase H type-1" evidence="1">
    <location>
        <begin position="1"/>
        <end position="149"/>
    </location>
</feature>
<dbReference type="PROSITE" id="PS50879">
    <property type="entry name" value="RNASE_H_1"/>
    <property type="match status" value="1"/>
</dbReference>
<sequence>MRTVKIYIYTSIKTIKRNCGAAGYVLSYTTKNNVEATLSKIEYLRSMTNHESELEILKRALSRLNTKELLIEIYADSLYLESAIYEWIPRWELADWVTVKGEPVKYAEKWQEILEMLKGNDYCIKRQYHEYSNWLKDQCDKKGPEENGK</sequence>
<dbReference type="InterPro" id="IPR036397">
    <property type="entry name" value="RNaseH_sf"/>
</dbReference>
<evidence type="ECO:0000313" key="2">
    <source>
        <dbReference type="EMBL" id="CUO66248.1"/>
    </source>
</evidence>
<proteinExistence type="predicted"/>
<dbReference type="Pfam" id="PF00075">
    <property type="entry name" value="RNase_H"/>
    <property type="match status" value="1"/>
</dbReference>
<dbReference type="Proteomes" id="UP000095602">
    <property type="component" value="Unassembled WGS sequence"/>
</dbReference>
<accession>A0A174GYY1</accession>
<gene>
    <name evidence="2" type="ORF">ERS852497_00395</name>
</gene>
<reference evidence="2 3" key="1">
    <citation type="submission" date="2015-09" db="EMBL/GenBank/DDBJ databases">
        <authorList>
            <consortium name="Pathogen Informatics"/>
        </authorList>
    </citation>
    <scope>NUCLEOTIDE SEQUENCE [LARGE SCALE GENOMIC DNA]</scope>
    <source>
        <strain evidence="2 3">2789STDY5834884</strain>
    </source>
</reference>
<organism evidence="2 3">
    <name type="scientific">Agathobacter rectalis</name>
    <dbReference type="NCBI Taxonomy" id="39491"/>
    <lineage>
        <taxon>Bacteria</taxon>
        <taxon>Bacillati</taxon>
        <taxon>Bacillota</taxon>
        <taxon>Clostridia</taxon>
        <taxon>Lachnospirales</taxon>
        <taxon>Lachnospiraceae</taxon>
        <taxon>Agathobacter</taxon>
    </lineage>
</organism>
<dbReference type="InterPro" id="IPR002156">
    <property type="entry name" value="RNaseH_domain"/>
</dbReference>
<dbReference type="EMBL" id="CZAJ01000002">
    <property type="protein sequence ID" value="CUO66248.1"/>
    <property type="molecule type" value="Genomic_DNA"/>
</dbReference>
<dbReference type="AlphaFoldDB" id="A0A174GYY1"/>
<protein>
    <submittedName>
        <fullName evidence="2">Ribonuclease H</fullName>
    </submittedName>
</protein>
<evidence type="ECO:0000313" key="3">
    <source>
        <dbReference type="Proteomes" id="UP000095602"/>
    </source>
</evidence>